<accession>A0ABQ3CCZ7</accession>
<dbReference type="EMBL" id="BMVN01000001">
    <property type="protein sequence ID" value="GHA03548.1"/>
    <property type="molecule type" value="Genomic_DNA"/>
</dbReference>
<keyword evidence="2" id="KW-1185">Reference proteome</keyword>
<evidence type="ECO:0000313" key="1">
    <source>
        <dbReference type="EMBL" id="GHA03548.1"/>
    </source>
</evidence>
<comment type="caution">
    <text evidence="1">The sequence shown here is derived from an EMBL/GenBank/DDBJ whole genome shotgun (WGS) entry which is preliminary data.</text>
</comment>
<proteinExistence type="predicted"/>
<reference evidence="2" key="1">
    <citation type="journal article" date="2019" name="Int. J. Syst. Evol. Microbiol.">
        <title>The Global Catalogue of Microorganisms (GCM) 10K type strain sequencing project: providing services to taxonomists for standard genome sequencing and annotation.</title>
        <authorList>
            <consortium name="The Broad Institute Genomics Platform"/>
            <consortium name="The Broad Institute Genome Sequencing Center for Infectious Disease"/>
            <person name="Wu L."/>
            <person name="Ma J."/>
        </authorList>
    </citation>
    <scope>NUCLEOTIDE SEQUENCE [LARGE SCALE GENOMIC DNA]</scope>
    <source>
        <strain evidence="2">JCM 4733</strain>
    </source>
</reference>
<name>A0ABQ3CCZ7_9ACTN</name>
<dbReference type="Proteomes" id="UP000653644">
    <property type="component" value="Unassembled WGS sequence"/>
</dbReference>
<protein>
    <submittedName>
        <fullName evidence="1">Uncharacterized protein</fullName>
    </submittedName>
</protein>
<organism evidence="1 2">
    <name type="scientific">Streptomyces canarius</name>
    <dbReference type="NCBI Taxonomy" id="285453"/>
    <lineage>
        <taxon>Bacteria</taxon>
        <taxon>Bacillati</taxon>
        <taxon>Actinomycetota</taxon>
        <taxon>Actinomycetes</taxon>
        <taxon>Kitasatosporales</taxon>
        <taxon>Streptomycetaceae</taxon>
        <taxon>Streptomyces</taxon>
    </lineage>
</organism>
<evidence type="ECO:0000313" key="2">
    <source>
        <dbReference type="Proteomes" id="UP000653644"/>
    </source>
</evidence>
<sequence>MTSGARLPEDLRAALYAVRVDAAAAEAELADRRVAAEDARQLTGLLADALYASLHAGLPESSAPSRRLRDPELEEALVRQVPHATYPSDAELIGSRPPASGTGGDVVVRTGGVAVAVPGAWVDGPVEDGRPVRLAWPAAHPAVSPGFFFVTGSQGPPPRELPLLRVYLHVRDEDAAPALFGRVLRALEAGGRPYRAKAASVPHQYPRYDAVVVYLAAEDRALADLVAREVEGHPALGEETSLFARRHAPGLASAAEPGDPRPGMRGMSFGQHRSHVMAQALVEHATTGRGEPLDLLLARRLAEASIDPSDPSRNLAA</sequence>
<gene>
    <name evidence="1" type="ORF">GCM10010345_04890</name>
</gene>
<dbReference type="RefSeq" id="WP_189881746.1">
    <property type="nucleotide sequence ID" value="NZ_BMVN01000001.1"/>
</dbReference>
<dbReference type="Pfam" id="PF17914">
    <property type="entry name" value="HopA1"/>
    <property type="match status" value="1"/>
</dbReference>
<dbReference type="InterPro" id="IPR040871">
    <property type="entry name" value="HopA1"/>
</dbReference>